<sequence>MSSSRARPAFAPWGFFLVTFGFSWAVWCVPVLMHFGLLPAREGGALVWLPFLGAFGPMVGALVMLRRENGRGAPWAHLRRVIQMSNSLRWYVMPVLLFGVVGLVVWGAPLLWGGTPQASFLPTPWVIPAVVVFMVYLGGGQEEIGWRGFALDRLLNRHNDLVASLILGVVWALWHVPLWFMAGTSQGFMPFGAFLIMILSLSVILTWVYVESGRSMFLAMWTHGVANAYMAIFPVLVLAAVNQYLYWIFCCVLAVVAVSITLVRGASRRSGGTPN</sequence>
<feature type="transmembrane region" description="Helical" evidence="1">
    <location>
        <begin position="88"/>
        <end position="108"/>
    </location>
</feature>
<organism evidence="3 4">
    <name type="scientific">Rhodoglobus vestalii</name>
    <dbReference type="NCBI Taxonomy" id="193384"/>
    <lineage>
        <taxon>Bacteria</taxon>
        <taxon>Bacillati</taxon>
        <taxon>Actinomycetota</taxon>
        <taxon>Actinomycetes</taxon>
        <taxon>Micrococcales</taxon>
        <taxon>Microbacteriaceae</taxon>
        <taxon>Rhodoglobus</taxon>
    </lineage>
</organism>
<feature type="transmembrane region" description="Helical" evidence="1">
    <location>
        <begin position="161"/>
        <end position="182"/>
    </location>
</feature>
<feature type="transmembrane region" description="Helical" evidence="1">
    <location>
        <begin position="188"/>
        <end position="210"/>
    </location>
</feature>
<feature type="transmembrane region" description="Helical" evidence="1">
    <location>
        <begin position="12"/>
        <end position="33"/>
    </location>
</feature>
<evidence type="ECO:0000313" key="3">
    <source>
        <dbReference type="EMBL" id="TQO19475.1"/>
    </source>
</evidence>
<keyword evidence="1" id="KW-0472">Membrane</keyword>
<keyword evidence="1" id="KW-0812">Transmembrane</keyword>
<feature type="domain" description="CAAX prenyl protease 2/Lysostaphin resistance protein A-like" evidence="2">
    <location>
        <begin position="127"/>
        <end position="228"/>
    </location>
</feature>
<keyword evidence="4" id="KW-1185">Reference proteome</keyword>
<name>A0A8H2K5D6_9MICO</name>
<dbReference type="InterPro" id="IPR003675">
    <property type="entry name" value="Rce1/LyrA-like_dom"/>
</dbReference>
<dbReference type="PANTHER" id="PTHR35797:SF1">
    <property type="entry name" value="PROTEASE"/>
    <property type="match status" value="1"/>
</dbReference>
<feature type="transmembrane region" description="Helical" evidence="1">
    <location>
        <begin position="120"/>
        <end position="140"/>
    </location>
</feature>
<keyword evidence="3" id="KW-0645">Protease</keyword>
<evidence type="ECO:0000256" key="1">
    <source>
        <dbReference type="SAM" id="Phobius"/>
    </source>
</evidence>
<reference evidence="3 4" key="1">
    <citation type="submission" date="2019-06" db="EMBL/GenBank/DDBJ databases">
        <title>Sequencing the genomes of 1000 actinobacteria strains.</title>
        <authorList>
            <person name="Klenk H.-P."/>
        </authorList>
    </citation>
    <scope>NUCLEOTIDE SEQUENCE [LARGE SCALE GENOMIC DNA]</scope>
    <source>
        <strain evidence="3 4">DSM 21947</strain>
    </source>
</reference>
<protein>
    <submittedName>
        <fullName evidence="3">CAAX prenyl protease-like protein</fullName>
    </submittedName>
</protein>
<dbReference type="GO" id="GO:0080120">
    <property type="term" value="P:CAAX-box protein maturation"/>
    <property type="evidence" value="ECO:0007669"/>
    <property type="project" value="UniProtKB-ARBA"/>
</dbReference>
<dbReference type="AlphaFoldDB" id="A0A8H2K5D6"/>
<dbReference type="EMBL" id="VFRA01000001">
    <property type="protein sequence ID" value="TQO19475.1"/>
    <property type="molecule type" value="Genomic_DNA"/>
</dbReference>
<dbReference type="OrthoDB" id="3693644at2"/>
<gene>
    <name evidence="3" type="ORF">FB472_1029</name>
</gene>
<dbReference type="PANTHER" id="PTHR35797">
    <property type="entry name" value="PROTEASE-RELATED"/>
    <property type="match status" value="1"/>
</dbReference>
<dbReference type="GO" id="GO:0006508">
    <property type="term" value="P:proteolysis"/>
    <property type="evidence" value="ECO:0007669"/>
    <property type="project" value="UniProtKB-KW"/>
</dbReference>
<dbReference type="InterPro" id="IPR042150">
    <property type="entry name" value="MmRce1-like"/>
</dbReference>
<feature type="transmembrane region" description="Helical" evidence="1">
    <location>
        <begin position="45"/>
        <end position="65"/>
    </location>
</feature>
<dbReference type="Proteomes" id="UP000316560">
    <property type="component" value="Unassembled WGS sequence"/>
</dbReference>
<keyword evidence="1" id="KW-1133">Transmembrane helix</keyword>
<feature type="transmembrane region" description="Helical" evidence="1">
    <location>
        <begin position="244"/>
        <end position="263"/>
    </location>
</feature>
<dbReference type="RefSeq" id="WP_141989913.1">
    <property type="nucleotide sequence ID" value="NZ_VFRA01000001.1"/>
</dbReference>
<dbReference type="GO" id="GO:0004175">
    <property type="term" value="F:endopeptidase activity"/>
    <property type="evidence" value="ECO:0007669"/>
    <property type="project" value="UniProtKB-ARBA"/>
</dbReference>
<comment type="caution">
    <text evidence="3">The sequence shown here is derived from an EMBL/GenBank/DDBJ whole genome shotgun (WGS) entry which is preliminary data.</text>
</comment>
<dbReference type="Pfam" id="PF02517">
    <property type="entry name" value="Rce1-like"/>
    <property type="match status" value="1"/>
</dbReference>
<evidence type="ECO:0000259" key="2">
    <source>
        <dbReference type="Pfam" id="PF02517"/>
    </source>
</evidence>
<feature type="transmembrane region" description="Helical" evidence="1">
    <location>
        <begin position="217"/>
        <end position="238"/>
    </location>
</feature>
<accession>A0A8H2K5D6</accession>
<keyword evidence="3" id="KW-0378">Hydrolase</keyword>
<evidence type="ECO:0000313" key="4">
    <source>
        <dbReference type="Proteomes" id="UP000316560"/>
    </source>
</evidence>
<proteinExistence type="predicted"/>